<dbReference type="Gene3D" id="3.30.70.1320">
    <property type="entry name" value="Multidrug efflux transporter AcrB pore domain like"/>
    <property type="match status" value="1"/>
</dbReference>
<feature type="transmembrane region" description="Helical" evidence="1">
    <location>
        <begin position="459"/>
        <end position="478"/>
    </location>
</feature>
<evidence type="ECO:0000313" key="3">
    <source>
        <dbReference type="Proteomes" id="UP000184510"/>
    </source>
</evidence>
<feature type="transmembrane region" description="Helical" evidence="1">
    <location>
        <begin position="970"/>
        <end position="989"/>
    </location>
</feature>
<gene>
    <name evidence="2" type="ORF">SAMN02745181_1604</name>
</gene>
<dbReference type="AlphaFoldDB" id="A0A1M6HX58"/>
<feature type="transmembrane region" description="Helical" evidence="1">
    <location>
        <begin position="355"/>
        <end position="378"/>
    </location>
</feature>
<feature type="transmembrane region" description="Helical" evidence="1">
    <location>
        <begin position="427"/>
        <end position="447"/>
    </location>
</feature>
<dbReference type="Gene3D" id="3.30.2090.10">
    <property type="entry name" value="Multidrug efflux transporter AcrB TolC docking domain, DN and DC subdomains"/>
    <property type="match status" value="2"/>
</dbReference>
<dbReference type="PANTHER" id="PTHR32063">
    <property type="match status" value="1"/>
</dbReference>
<feature type="transmembrane region" description="Helical" evidence="1">
    <location>
        <begin position="898"/>
        <end position="918"/>
    </location>
</feature>
<feature type="transmembrane region" description="Helical" evidence="1">
    <location>
        <begin position="12"/>
        <end position="29"/>
    </location>
</feature>
<feature type="transmembrane region" description="Helical" evidence="1">
    <location>
        <begin position="329"/>
        <end position="348"/>
    </location>
</feature>
<dbReference type="InParanoid" id="A0A1M6HX58"/>
<dbReference type="Gene3D" id="1.20.1640.10">
    <property type="entry name" value="Multidrug efflux transporter AcrB transmembrane domain"/>
    <property type="match status" value="2"/>
</dbReference>
<feature type="transmembrane region" description="Helical" evidence="1">
    <location>
        <begin position="1001"/>
        <end position="1024"/>
    </location>
</feature>
<dbReference type="SUPFAM" id="SSF82866">
    <property type="entry name" value="Multidrug efflux transporter AcrB transmembrane domain"/>
    <property type="match status" value="2"/>
</dbReference>
<keyword evidence="1" id="KW-0812">Transmembrane</keyword>
<protein>
    <submittedName>
        <fullName evidence="2">Multidrug efflux pump subunit AcrB</fullName>
    </submittedName>
</protein>
<organism evidence="2 3">
    <name type="scientific">Rubritalea squalenifaciens DSM 18772</name>
    <dbReference type="NCBI Taxonomy" id="1123071"/>
    <lineage>
        <taxon>Bacteria</taxon>
        <taxon>Pseudomonadati</taxon>
        <taxon>Verrucomicrobiota</taxon>
        <taxon>Verrucomicrobiia</taxon>
        <taxon>Verrucomicrobiales</taxon>
        <taxon>Rubritaleaceae</taxon>
        <taxon>Rubritalea</taxon>
    </lineage>
</organism>
<accession>A0A1M6HX58</accession>
<dbReference type="SUPFAM" id="SSF82714">
    <property type="entry name" value="Multidrug efflux transporter AcrB TolC docking domain, DN and DC subdomains"/>
    <property type="match status" value="2"/>
</dbReference>
<dbReference type="InterPro" id="IPR001036">
    <property type="entry name" value="Acrflvin-R"/>
</dbReference>
<evidence type="ECO:0000256" key="1">
    <source>
        <dbReference type="SAM" id="Phobius"/>
    </source>
</evidence>
<dbReference type="OrthoDB" id="9757876at2"/>
<dbReference type="Pfam" id="PF00873">
    <property type="entry name" value="ACR_tran"/>
    <property type="match status" value="1"/>
</dbReference>
<dbReference type="GO" id="GO:0005886">
    <property type="term" value="C:plasma membrane"/>
    <property type="evidence" value="ECO:0007669"/>
    <property type="project" value="TreeGrafter"/>
</dbReference>
<keyword evidence="1" id="KW-1133">Transmembrane helix</keyword>
<dbReference type="EMBL" id="FQYR01000003">
    <property type="protein sequence ID" value="SHJ26763.1"/>
    <property type="molecule type" value="Genomic_DNA"/>
</dbReference>
<dbReference type="InterPro" id="IPR027463">
    <property type="entry name" value="AcrB_DN_DC_subdom"/>
</dbReference>
<reference evidence="2 3" key="1">
    <citation type="submission" date="2016-11" db="EMBL/GenBank/DDBJ databases">
        <authorList>
            <person name="Jaros S."/>
            <person name="Januszkiewicz K."/>
            <person name="Wedrychowicz H."/>
        </authorList>
    </citation>
    <scope>NUCLEOTIDE SEQUENCE [LARGE SCALE GENOMIC DNA]</scope>
    <source>
        <strain evidence="2 3">DSM 18772</strain>
    </source>
</reference>
<dbReference type="Proteomes" id="UP000184510">
    <property type="component" value="Unassembled WGS sequence"/>
</dbReference>
<feature type="transmembrane region" description="Helical" evidence="1">
    <location>
        <begin position="384"/>
        <end position="406"/>
    </location>
</feature>
<dbReference type="PANTHER" id="PTHR32063:SF33">
    <property type="entry name" value="RND SUPERFAMILY EFFLUX PUMP PERMEASE COMPONENT"/>
    <property type="match status" value="1"/>
</dbReference>
<dbReference type="Gene3D" id="3.30.70.1430">
    <property type="entry name" value="Multidrug efflux transporter AcrB pore domain"/>
    <property type="match status" value="2"/>
</dbReference>
<dbReference type="GO" id="GO:0042910">
    <property type="term" value="F:xenobiotic transmembrane transporter activity"/>
    <property type="evidence" value="ECO:0007669"/>
    <property type="project" value="TreeGrafter"/>
</dbReference>
<sequence length="1066" mass="117493">MIRWFAKNHVAANILMLAILISGGYLAWFKLAVEVEPSVEFPMIRVSAPLRGGSPKDVEQKIVLPIEKALADLSGVDYIESYASRGSGSVSVHAISGTDMDKMKNEVESRIDSITIFPNEAEKPRVYVPNTANWREVISVMVYGDLSENDLIAAARQVRDDLTALDGISKVDIQGLRDREITIEIDLEKLNAYGLTVNQLSNAIRQSSVDLSAGSINNNGERILIRSSSQAYVAEQFRDLLISRSNGSEIYLGDIATVKDGFEDEQKIVRYNGQNGILLEVMRLNNENALKIADTVKKYTEQAADKFPEGIHFATWDDESVSLKGRMKILFENLFQGALLVLILLGLFLRPKIALWVVVGIPVSFAGAIICMHAFGITANNMSMFGFIIVLGIVVDDAIVTGENIYSKLKNPEITPLDAAVIGTQEVATPVTFGVITTIVAFVPLMFVEGYIGEMAKQIPLVVIPVLIFSLIESKFILPAHLKHLKRNRAKSGPIVRLQRGIADSMEKLVEKVYQPALKFAIHHRYTTVGLFIALFLVVMGYQKTQEFNPTPSTDRYIIRASLDMVNGTPFEETDAKTQMIANAIDSIRDDFVDPGTGESLIQNVVTTVGGRLWSSQVDPTSGEIMVEITPPSQRSTHEGPKNSDIAKAWNEAVGEVQGARSFRIRAQRNNSRHMSDQEEISIMLTGSNEEAKLAYAEAIEAWLKSHENIQSAQISRRTDQREFEINLNAEGREVGLSQEDLARQVRNAFYGTQIQKIQRGEDEIRVMLKLPEDQRTSLHTLETLRISLGNNKTANISQFADIVEGTSPPAISRRDASRIITISATPKPGIKVPNMEKELTEKLNEIARDYSGVSWRYLGTLAEYKETNQRIWTLAGLLGFTLFALLAIPFKSFVQPFYVLLAVPFGVIGAFMGHYIMDIPLSYLSYFGILALAGVVVNDSLVMVDFINSKRLSGESIKGAILAAGSRRFRPIILTSITTFAGLVPIIFEPSIQAQFLIPMAVSLGFGILFATVITLFLIPCAYSIGEDIKGLFGIKGAPGEHDGSTGSGCEITNEAQKNEENVLA</sequence>
<dbReference type="PRINTS" id="PR00702">
    <property type="entry name" value="ACRIFLAVINRP"/>
</dbReference>
<dbReference type="STRING" id="1123071.SAMN02745181_1604"/>
<feature type="transmembrane region" description="Helical" evidence="1">
    <location>
        <begin position="526"/>
        <end position="543"/>
    </location>
</feature>
<dbReference type="Gene3D" id="3.30.70.1440">
    <property type="entry name" value="Multidrug efflux transporter AcrB pore domain"/>
    <property type="match status" value="1"/>
</dbReference>
<feature type="transmembrane region" description="Helical" evidence="1">
    <location>
        <begin position="872"/>
        <end position="891"/>
    </location>
</feature>
<keyword evidence="3" id="KW-1185">Reference proteome</keyword>
<dbReference type="SUPFAM" id="SSF82693">
    <property type="entry name" value="Multidrug efflux transporter AcrB pore domain, PN1, PN2, PC1 and PC2 subdomains"/>
    <property type="match status" value="2"/>
</dbReference>
<evidence type="ECO:0000313" key="2">
    <source>
        <dbReference type="EMBL" id="SHJ26763.1"/>
    </source>
</evidence>
<name>A0A1M6HX58_9BACT</name>
<feature type="transmembrane region" description="Helical" evidence="1">
    <location>
        <begin position="924"/>
        <end position="949"/>
    </location>
</feature>
<proteinExistence type="predicted"/>
<dbReference type="RefSeq" id="WP_143183212.1">
    <property type="nucleotide sequence ID" value="NZ_FQYR01000003.1"/>
</dbReference>
<keyword evidence="1" id="KW-0472">Membrane</keyword>